<dbReference type="GO" id="GO:0005840">
    <property type="term" value="C:ribosome"/>
    <property type="evidence" value="ECO:0007669"/>
    <property type="project" value="UniProtKB-KW"/>
</dbReference>
<protein>
    <submittedName>
        <fullName evidence="4">Ribosomal protein S18 acetylase RimI-like enzyme</fullName>
    </submittedName>
</protein>
<feature type="domain" description="N-acetyltransferase" evidence="3">
    <location>
        <begin position="5"/>
        <end position="148"/>
    </location>
</feature>
<dbReference type="OrthoDB" id="9788850at2"/>
<dbReference type="GO" id="GO:0016747">
    <property type="term" value="F:acyltransferase activity, transferring groups other than amino-acyl groups"/>
    <property type="evidence" value="ECO:0007669"/>
    <property type="project" value="InterPro"/>
</dbReference>
<reference evidence="4 5" key="1">
    <citation type="submission" date="2019-07" db="EMBL/GenBank/DDBJ databases">
        <title>Genomic Encyclopedia of Archaeal and Bacterial Type Strains, Phase II (KMG-II): from individual species to whole genera.</title>
        <authorList>
            <person name="Goeker M."/>
        </authorList>
    </citation>
    <scope>NUCLEOTIDE SEQUENCE [LARGE SCALE GENOMIC DNA]</scope>
    <source>
        <strain evidence="4 5">ATCC BAA-1139</strain>
    </source>
</reference>
<sequence length="150" mass="16966">MKSQISIRNAVPTDLDAVIALDDVDPEEAKPAYWRGVFEHYVISDKGQRLCLVAEVGKEVVGFIIGEVRAWEFGSPPCGWVFALTVSPKVRQRGIAHLMFEEICKRLKETGIKTVRTMVHLDNTLTLSFFRSQGLRTGRYVELEKKLDSL</sequence>
<keyword evidence="2" id="KW-0012">Acyltransferase</keyword>
<dbReference type="InterPro" id="IPR000182">
    <property type="entry name" value="GNAT_dom"/>
</dbReference>
<dbReference type="Pfam" id="PF00583">
    <property type="entry name" value="Acetyltransf_1"/>
    <property type="match status" value="1"/>
</dbReference>
<evidence type="ECO:0000313" key="5">
    <source>
        <dbReference type="Proteomes" id="UP000319449"/>
    </source>
</evidence>
<keyword evidence="4" id="KW-0689">Ribosomal protein</keyword>
<dbReference type="Gene3D" id="3.40.630.30">
    <property type="match status" value="1"/>
</dbReference>
<dbReference type="InterPro" id="IPR050832">
    <property type="entry name" value="Bact_Acetyltransf"/>
</dbReference>
<gene>
    <name evidence="4" type="ORF">JN12_02915</name>
</gene>
<comment type="caution">
    <text evidence="4">The sequence shown here is derived from an EMBL/GenBank/DDBJ whole genome shotgun (WGS) entry which is preliminary data.</text>
</comment>
<dbReference type="CDD" id="cd04301">
    <property type="entry name" value="NAT_SF"/>
    <property type="match status" value="1"/>
</dbReference>
<dbReference type="EMBL" id="VLLN01000019">
    <property type="protein sequence ID" value="TWJ17796.1"/>
    <property type="molecule type" value="Genomic_DNA"/>
</dbReference>
<accession>A0A562VIM2</accession>
<name>A0A562VIM2_9BACT</name>
<dbReference type="SUPFAM" id="SSF55729">
    <property type="entry name" value="Acyl-CoA N-acyltransferases (Nat)"/>
    <property type="match status" value="1"/>
</dbReference>
<evidence type="ECO:0000313" key="4">
    <source>
        <dbReference type="EMBL" id="TWJ17796.1"/>
    </source>
</evidence>
<keyword evidence="5" id="KW-1185">Reference proteome</keyword>
<organism evidence="4 5">
    <name type="scientific">Geobacter argillaceus</name>
    <dbReference type="NCBI Taxonomy" id="345631"/>
    <lineage>
        <taxon>Bacteria</taxon>
        <taxon>Pseudomonadati</taxon>
        <taxon>Thermodesulfobacteriota</taxon>
        <taxon>Desulfuromonadia</taxon>
        <taxon>Geobacterales</taxon>
        <taxon>Geobacteraceae</taxon>
        <taxon>Geobacter</taxon>
    </lineage>
</organism>
<dbReference type="RefSeq" id="WP_145024027.1">
    <property type="nucleotide sequence ID" value="NZ_VLLN01000019.1"/>
</dbReference>
<dbReference type="PROSITE" id="PS51186">
    <property type="entry name" value="GNAT"/>
    <property type="match status" value="1"/>
</dbReference>
<dbReference type="Proteomes" id="UP000319449">
    <property type="component" value="Unassembled WGS sequence"/>
</dbReference>
<proteinExistence type="predicted"/>
<evidence type="ECO:0000259" key="3">
    <source>
        <dbReference type="PROSITE" id="PS51186"/>
    </source>
</evidence>
<keyword evidence="1" id="KW-0808">Transferase</keyword>
<evidence type="ECO:0000256" key="1">
    <source>
        <dbReference type="ARBA" id="ARBA00022679"/>
    </source>
</evidence>
<evidence type="ECO:0000256" key="2">
    <source>
        <dbReference type="ARBA" id="ARBA00023315"/>
    </source>
</evidence>
<dbReference type="InterPro" id="IPR016181">
    <property type="entry name" value="Acyl_CoA_acyltransferase"/>
</dbReference>
<dbReference type="PANTHER" id="PTHR43877">
    <property type="entry name" value="AMINOALKYLPHOSPHONATE N-ACETYLTRANSFERASE-RELATED-RELATED"/>
    <property type="match status" value="1"/>
</dbReference>
<keyword evidence="4" id="KW-0687">Ribonucleoprotein</keyword>
<dbReference type="AlphaFoldDB" id="A0A562VIM2"/>